<sequence length="36" mass="4377">MHQHHFPLSSRKLYTHLHQANNLFPCLNLFLIYTQI</sequence>
<proteinExistence type="predicted"/>
<organism evidence="1">
    <name type="scientific">Siphoviridae sp. ctiOl67</name>
    <dbReference type="NCBI Taxonomy" id="2825622"/>
    <lineage>
        <taxon>Viruses</taxon>
        <taxon>Duplodnaviria</taxon>
        <taxon>Heunggongvirae</taxon>
        <taxon>Uroviricota</taxon>
        <taxon>Caudoviricetes</taxon>
    </lineage>
</organism>
<accession>A0A8S5QJQ2</accession>
<name>A0A8S5QJQ2_9CAUD</name>
<dbReference type="EMBL" id="BK015666">
    <property type="protein sequence ID" value="DAE19013.1"/>
    <property type="molecule type" value="Genomic_DNA"/>
</dbReference>
<reference evidence="1" key="1">
    <citation type="journal article" date="2021" name="Proc. Natl. Acad. Sci. U.S.A.">
        <title>A Catalog of Tens of Thousands of Viruses from Human Metagenomes Reveals Hidden Associations with Chronic Diseases.</title>
        <authorList>
            <person name="Tisza M.J."/>
            <person name="Buck C.B."/>
        </authorList>
    </citation>
    <scope>NUCLEOTIDE SEQUENCE</scope>
    <source>
        <strain evidence="1">CtiOl67</strain>
    </source>
</reference>
<evidence type="ECO:0000313" key="1">
    <source>
        <dbReference type="EMBL" id="DAE19013.1"/>
    </source>
</evidence>
<protein>
    <submittedName>
        <fullName evidence="1">Uncharacterized protein</fullName>
    </submittedName>
</protein>